<dbReference type="Gene3D" id="3.40.50.2000">
    <property type="entry name" value="Glycogen Phosphorylase B"/>
    <property type="match status" value="2"/>
</dbReference>
<feature type="domain" description="Glycosyltransferase subfamily 4-like N-terminal" evidence="2">
    <location>
        <begin position="25"/>
        <end position="212"/>
    </location>
</feature>
<keyword evidence="1 3" id="KW-0808">Transferase</keyword>
<protein>
    <submittedName>
        <fullName evidence="3">Glycosyltransferase</fullName>
    </submittedName>
</protein>
<dbReference type="Pfam" id="PF13439">
    <property type="entry name" value="Glyco_transf_4"/>
    <property type="match status" value="1"/>
</dbReference>
<dbReference type="Pfam" id="PF13692">
    <property type="entry name" value="Glyco_trans_1_4"/>
    <property type="match status" value="1"/>
</dbReference>
<evidence type="ECO:0000313" key="3">
    <source>
        <dbReference type="EMBL" id="HGH61618.1"/>
    </source>
</evidence>
<dbReference type="InterPro" id="IPR028098">
    <property type="entry name" value="Glyco_trans_4-like_N"/>
</dbReference>
<dbReference type="PANTHER" id="PTHR46401:SF2">
    <property type="entry name" value="GLYCOSYLTRANSFERASE WBBK-RELATED"/>
    <property type="match status" value="1"/>
</dbReference>
<dbReference type="SUPFAM" id="SSF53756">
    <property type="entry name" value="UDP-Glycosyltransferase/glycogen phosphorylase"/>
    <property type="match status" value="1"/>
</dbReference>
<gene>
    <name evidence="3" type="ORF">ENV54_10005</name>
</gene>
<sequence length="401" mass="46102">MRVLWISPKLPFPLESGDKLRQFNLMKRLSQKVEISLIAFAIRREEEEYASYLRQYCSRVRIFYSPNRSRVRRFLAMSCHTVPYYVWRYYSKNAVAYIRQELARFHPNSVQIEHTYMAEYRRVLSREAAPPTILTKHNIDADLAYQSYRLANSSIGRIFWWLEWKKMSHYEPEADKSVSAIVVMSPQDKSRLLEKEKGLPLVEIVENGVDTSLLKPLPPLHDPIVIFVGAFDYLPNQDAAVWFCKTILPIVRDFHTNAKLLLVGRNPSHVVTQLLSDAVEIYADVPDVLPYYERSALAVVPLRGGSGSRLKILEAMALGRPVVSTKKGAEGLQVTPGLDFLEADDPVAFAAAITSLIRDRNLYQRIAQHARKTVETKYDWDIAAQKMTLLYERVAREGLDR</sequence>
<dbReference type="GO" id="GO:0009103">
    <property type="term" value="P:lipopolysaccharide biosynthetic process"/>
    <property type="evidence" value="ECO:0007669"/>
    <property type="project" value="TreeGrafter"/>
</dbReference>
<dbReference type="AlphaFoldDB" id="A0A7C4ASI9"/>
<accession>A0A7C4ASI9</accession>
<dbReference type="GO" id="GO:0016757">
    <property type="term" value="F:glycosyltransferase activity"/>
    <property type="evidence" value="ECO:0007669"/>
    <property type="project" value="TreeGrafter"/>
</dbReference>
<dbReference type="PANTHER" id="PTHR46401">
    <property type="entry name" value="GLYCOSYLTRANSFERASE WBBK-RELATED"/>
    <property type="match status" value="1"/>
</dbReference>
<dbReference type="EMBL" id="DTGT01000319">
    <property type="protein sequence ID" value="HGH61618.1"/>
    <property type="molecule type" value="Genomic_DNA"/>
</dbReference>
<organism evidence="3">
    <name type="scientific">Desulfomonile tiedjei</name>
    <dbReference type="NCBI Taxonomy" id="2358"/>
    <lineage>
        <taxon>Bacteria</taxon>
        <taxon>Pseudomonadati</taxon>
        <taxon>Thermodesulfobacteriota</taxon>
        <taxon>Desulfomonilia</taxon>
        <taxon>Desulfomonilales</taxon>
        <taxon>Desulfomonilaceae</taxon>
        <taxon>Desulfomonile</taxon>
    </lineage>
</organism>
<reference evidence="3" key="1">
    <citation type="journal article" date="2020" name="mSystems">
        <title>Genome- and Community-Level Interaction Insights into Carbon Utilization and Element Cycling Functions of Hydrothermarchaeota in Hydrothermal Sediment.</title>
        <authorList>
            <person name="Zhou Z."/>
            <person name="Liu Y."/>
            <person name="Xu W."/>
            <person name="Pan J."/>
            <person name="Luo Z.H."/>
            <person name="Li M."/>
        </authorList>
    </citation>
    <scope>NUCLEOTIDE SEQUENCE [LARGE SCALE GENOMIC DNA]</scope>
    <source>
        <strain evidence="3">SpSt-769</strain>
    </source>
</reference>
<evidence type="ECO:0000256" key="1">
    <source>
        <dbReference type="ARBA" id="ARBA00022679"/>
    </source>
</evidence>
<comment type="caution">
    <text evidence="3">The sequence shown here is derived from an EMBL/GenBank/DDBJ whole genome shotgun (WGS) entry which is preliminary data.</text>
</comment>
<name>A0A7C4ASI9_9BACT</name>
<evidence type="ECO:0000259" key="2">
    <source>
        <dbReference type="Pfam" id="PF13439"/>
    </source>
</evidence>
<proteinExistence type="predicted"/>
<dbReference type="CDD" id="cd03801">
    <property type="entry name" value="GT4_PimA-like"/>
    <property type="match status" value="1"/>
</dbReference>